<evidence type="ECO:0000313" key="1">
    <source>
        <dbReference type="EMBL" id="MFC6790754.1"/>
    </source>
</evidence>
<dbReference type="RefSeq" id="WP_378970911.1">
    <property type="nucleotide sequence ID" value="NZ_JBHSWN010000001.1"/>
</dbReference>
<proteinExistence type="predicted"/>
<accession>A0ABW2BLY3</accession>
<reference evidence="2" key="1">
    <citation type="journal article" date="2019" name="Int. J. Syst. Evol. Microbiol.">
        <title>The Global Catalogue of Microorganisms (GCM) 10K type strain sequencing project: providing services to taxonomists for standard genome sequencing and annotation.</title>
        <authorList>
            <consortium name="The Broad Institute Genomics Platform"/>
            <consortium name="The Broad Institute Genome Sequencing Center for Infectious Disease"/>
            <person name="Wu L."/>
            <person name="Ma J."/>
        </authorList>
    </citation>
    <scope>NUCLEOTIDE SEQUENCE [LARGE SCALE GENOMIC DNA]</scope>
    <source>
        <strain evidence="2">CCUG 48316</strain>
    </source>
</reference>
<name>A0ABW2BLY3_9HYPH</name>
<comment type="caution">
    <text evidence="1">The sequence shown here is derived from an EMBL/GenBank/DDBJ whole genome shotgun (WGS) entry which is preliminary data.</text>
</comment>
<dbReference type="Proteomes" id="UP001596292">
    <property type="component" value="Unassembled WGS sequence"/>
</dbReference>
<sequence>MSPEVAAVLAAAAALVDGRRRFMELPADRVLPGVWEAALERAVQDLRAAAAGQDAAPAGDCS</sequence>
<evidence type="ECO:0000313" key="2">
    <source>
        <dbReference type="Proteomes" id="UP001596292"/>
    </source>
</evidence>
<organism evidence="1 2">
    <name type="scientific">Methylobacterium komagatae</name>
    <dbReference type="NCBI Taxonomy" id="374425"/>
    <lineage>
        <taxon>Bacteria</taxon>
        <taxon>Pseudomonadati</taxon>
        <taxon>Pseudomonadota</taxon>
        <taxon>Alphaproteobacteria</taxon>
        <taxon>Hyphomicrobiales</taxon>
        <taxon>Methylobacteriaceae</taxon>
        <taxon>Methylobacterium</taxon>
    </lineage>
</organism>
<gene>
    <name evidence="1" type="ORF">ACFQE0_14720</name>
</gene>
<keyword evidence="2" id="KW-1185">Reference proteome</keyword>
<protein>
    <submittedName>
        <fullName evidence="1">Uncharacterized protein</fullName>
    </submittedName>
</protein>
<dbReference type="EMBL" id="JBHSWN010000001">
    <property type="protein sequence ID" value="MFC6790754.1"/>
    <property type="molecule type" value="Genomic_DNA"/>
</dbReference>